<dbReference type="GO" id="GO:0005829">
    <property type="term" value="C:cytosol"/>
    <property type="evidence" value="ECO:0007669"/>
    <property type="project" value="TreeGrafter"/>
</dbReference>
<dbReference type="EC" id="1.-.-.-" evidence="3"/>
<dbReference type="Proteomes" id="UP001305498">
    <property type="component" value="Chromosome"/>
</dbReference>
<protein>
    <submittedName>
        <fullName evidence="3">MsnO8 family LLM class oxidoreductase</fullName>
        <ecNumber evidence="3">1.-.-.-</ecNumber>
    </submittedName>
</protein>
<dbReference type="Pfam" id="PF00296">
    <property type="entry name" value="Bac_luciferase"/>
    <property type="match status" value="1"/>
</dbReference>
<evidence type="ECO:0000256" key="1">
    <source>
        <dbReference type="ARBA" id="ARBA00007789"/>
    </source>
</evidence>
<evidence type="ECO:0000259" key="2">
    <source>
        <dbReference type="Pfam" id="PF00296"/>
    </source>
</evidence>
<dbReference type="SUPFAM" id="SSF51679">
    <property type="entry name" value="Bacterial luciferase-like"/>
    <property type="match status" value="1"/>
</dbReference>
<dbReference type="PANTHER" id="PTHR30137:SF6">
    <property type="entry name" value="LUCIFERASE-LIKE MONOOXYGENASE"/>
    <property type="match status" value="1"/>
</dbReference>
<organism evidence="3 4">
    <name type="scientific">Microbacterium betulae</name>
    <dbReference type="NCBI Taxonomy" id="2981139"/>
    <lineage>
        <taxon>Bacteria</taxon>
        <taxon>Bacillati</taxon>
        <taxon>Actinomycetota</taxon>
        <taxon>Actinomycetes</taxon>
        <taxon>Micrococcales</taxon>
        <taxon>Microbacteriaceae</taxon>
        <taxon>Microbacterium</taxon>
    </lineage>
</organism>
<keyword evidence="3" id="KW-0560">Oxidoreductase</keyword>
<feature type="domain" description="Luciferase-like" evidence="2">
    <location>
        <begin position="9"/>
        <end position="314"/>
    </location>
</feature>
<dbReference type="InterPro" id="IPR011251">
    <property type="entry name" value="Luciferase-like_dom"/>
</dbReference>
<evidence type="ECO:0000313" key="4">
    <source>
        <dbReference type="Proteomes" id="UP001305498"/>
    </source>
</evidence>
<evidence type="ECO:0000313" key="3">
    <source>
        <dbReference type="EMBL" id="WOF22346.1"/>
    </source>
</evidence>
<dbReference type="KEGG" id="mbet:N8K70_13255"/>
<accession>A0AA97FEV6</accession>
<sequence>MSAVRPLLGVLDLAVIPEGHTAPETLRGSVALAEQAEGWGYHRYWLAEHHLTAGIASVNPVPVLAAAVQRTSRIRIGSAATLTGHRTAVSIAEDFATLAAFAPGRVDLGFGRSAARGREAPGPRGRAHAVLASPRFARRIELLQQRDALAEDHGALIRDVRAFLADEFADDDATRWSALPGGAQVELWSMGSSAGESARIAGEIGLPFAANHHMSPETAGSAVEHYRAVSAEHGHVPRVAVSVEACVAEDDREAQRLADAHLEWVRRQRAGEGITPFPSSGPVGVGEDPSVADRATALIAATPAEAAARIRALATRLDADEVVVSILAHDLDRRAASYAALAEAWARG</sequence>
<gene>
    <name evidence="3" type="ORF">N8K70_13255</name>
</gene>
<dbReference type="AlphaFoldDB" id="A0AA97FEV6"/>
<dbReference type="EMBL" id="CP118157">
    <property type="protein sequence ID" value="WOF22346.1"/>
    <property type="molecule type" value="Genomic_DNA"/>
</dbReference>
<comment type="similarity">
    <text evidence="1">To bacterial alkanal monooxygenase alpha and beta chains.</text>
</comment>
<name>A0AA97FEV6_9MICO</name>
<keyword evidence="4" id="KW-1185">Reference proteome</keyword>
<dbReference type="InterPro" id="IPR036661">
    <property type="entry name" value="Luciferase-like_sf"/>
</dbReference>
<dbReference type="GO" id="GO:0016705">
    <property type="term" value="F:oxidoreductase activity, acting on paired donors, with incorporation or reduction of molecular oxygen"/>
    <property type="evidence" value="ECO:0007669"/>
    <property type="project" value="InterPro"/>
</dbReference>
<dbReference type="NCBIfam" id="TIGR03558">
    <property type="entry name" value="oxido_grp_1"/>
    <property type="match status" value="1"/>
</dbReference>
<dbReference type="Gene3D" id="3.20.20.30">
    <property type="entry name" value="Luciferase-like domain"/>
    <property type="match status" value="1"/>
</dbReference>
<dbReference type="RefSeq" id="WP_317138818.1">
    <property type="nucleotide sequence ID" value="NZ_CP118157.1"/>
</dbReference>
<dbReference type="InterPro" id="IPR019949">
    <property type="entry name" value="CmoO-like"/>
</dbReference>
<proteinExistence type="predicted"/>
<dbReference type="InterPro" id="IPR050766">
    <property type="entry name" value="Bact_Lucif_Oxidored"/>
</dbReference>
<dbReference type="PANTHER" id="PTHR30137">
    <property type="entry name" value="LUCIFERASE-LIKE MONOOXYGENASE"/>
    <property type="match status" value="1"/>
</dbReference>
<reference evidence="3 4" key="1">
    <citation type="submission" date="2023-02" db="EMBL/GenBank/DDBJ databases">
        <title>Microbacterium betulae sp. nov., isolated from birch wood.</title>
        <authorList>
            <person name="Pasciak M."/>
            <person name="Pawlik K.J."/>
            <person name="Martynowski D."/>
            <person name="Laczmanski L."/>
            <person name="Ciekot J."/>
            <person name="Szponar B."/>
            <person name="Wojcik-Fatla A."/>
            <person name="Mackiewicz B."/>
            <person name="Farian E."/>
            <person name="Cholewa G."/>
            <person name="Cholewa A."/>
            <person name="Dutkiewicz J."/>
        </authorList>
    </citation>
    <scope>NUCLEOTIDE SEQUENCE [LARGE SCALE GENOMIC DNA]</scope>
    <source>
        <strain evidence="3 4">AB</strain>
    </source>
</reference>